<dbReference type="AlphaFoldDB" id="A0A8X6TZ68"/>
<sequence length="40" mass="4459">MVSLCNQALVQRFLLREENISDPAIPYDSESSLCFATLLA</sequence>
<evidence type="ECO:0000313" key="1">
    <source>
        <dbReference type="EMBL" id="GFT58901.1"/>
    </source>
</evidence>
<organism evidence="1 2">
    <name type="scientific">Nephila pilipes</name>
    <name type="common">Giant wood spider</name>
    <name type="synonym">Nephila maculata</name>
    <dbReference type="NCBI Taxonomy" id="299642"/>
    <lineage>
        <taxon>Eukaryota</taxon>
        <taxon>Metazoa</taxon>
        <taxon>Ecdysozoa</taxon>
        <taxon>Arthropoda</taxon>
        <taxon>Chelicerata</taxon>
        <taxon>Arachnida</taxon>
        <taxon>Araneae</taxon>
        <taxon>Araneomorphae</taxon>
        <taxon>Entelegynae</taxon>
        <taxon>Araneoidea</taxon>
        <taxon>Nephilidae</taxon>
        <taxon>Nephila</taxon>
    </lineage>
</organism>
<keyword evidence="2" id="KW-1185">Reference proteome</keyword>
<gene>
    <name evidence="1" type="ORF">NPIL_208591</name>
</gene>
<comment type="caution">
    <text evidence="1">The sequence shown here is derived from an EMBL/GenBank/DDBJ whole genome shotgun (WGS) entry which is preliminary data.</text>
</comment>
<reference evidence="1" key="1">
    <citation type="submission" date="2020-08" db="EMBL/GenBank/DDBJ databases">
        <title>Multicomponent nature underlies the extraordinary mechanical properties of spider dragline silk.</title>
        <authorList>
            <person name="Kono N."/>
            <person name="Nakamura H."/>
            <person name="Mori M."/>
            <person name="Yoshida Y."/>
            <person name="Ohtoshi R."/>
            <person name="Malay A.D."/>
            <person name="Moran D.A.P."/>
            <person name="Tomita M."/>
            <person name="Numata K."/>
            <person name="Arakawa K."/>
        </authorList>
    </citation>
    <scope>NUCLEOTIDE SEQUENCE</scope>
</reference>
<name>A0A8X6TZ68_NEPPI</name>
<evidence type="ECO:0000313" key="2">
    <source>
        <dbReference type="Proteomes" id="UP000887013"/>
    </source>
</evidence>
<dbReference type="EMBL" id="BMAW01067267">
    <property type="protein sequence ID" value="GFT58901.1"/>
    <property type="molecule type" value="Genomic_DNA"/>
</dbReference>
<dbReference type="Proteomes" id="UP000887013">
    <property type="component" value="Unassembled WGS sequence"/>
</dbReference>
<feature type="non-terminal residue" evidence="1">
    <location>
        <position position="40"/>
    </location>
</feature>
<protein>
    <submittedName>
        <fullName evidence="1">Uncharacterized protein</fullName>
    </submittedName>
</protein>
<accession>A0A8X6TZ68</accession>
<proteinExistence type="predicted"/>